<comment type="caution">
    <text evidence="5">The sequence shown here is derived from an EMBL/GenBank/DDBJ whole genome shotgun (WGS) entry which is preliminary data.</text>
</comment>
<dbReference type="PROSITE" id="PS51755">
    <property type="entry name" value="OMPR_PHOB"/>
    <property type="match status" value="1"/>
</dbReference>
<dbReference type="SMART" id="SM00862">
    <property type="entry name" value="Trans_reg_C"/>
    <property type="match status" value="1"/>
</dbReference>
<sequence>MTTVETHKKVELAREPDFRLGRLEVSPSLCRVRGDREIRVEPRVMEVLVLLARAEGRTVSRDELIAACWQGRTVSDDAVTRVVAKVRTLAAASEPPAFVLETVPKVGFRLVVAAAGVAPPGRAPPAWRGWLVPVTVILAAAVAGGLWASNDGVWPLAAGRRGDTAVEAFVGEKGDRETERLAIAASEEIARRMDEAGVQTRFRDVSPQQDDTEFQVTGSIAREGDGYSLITRVIDRATGLILWSDRLERPASQRQSLAKEGARRVSSALACLLRDRGSRRMPAEAIGLYLQVCDAALNYWNARMLSATRRLVVVAPEMADAHAMHGIAAARVASETGFAEEGAAALRMEAKEAARRALELDPRTAKAHVALALSEGEGGRWTQRERAYQRAFALDPDLTLALTSYPQFLREVGRLDEAIELVGRAGRAADPRGAEGGSLQAMLLAQKGYLREAERLITLLDQEAPGANREVRVAIAAWWEDPPVAIAKIRDLAADDDDAPCLLIYLRELPDRRANGVKGLPPECERLAPDWRIRLLAREGDLNAAYAAMSAPLPNARRTLAFLYYPEMKAFRRDPRFMPLAGRLGLTDYWLESGRWPDFCREPDLPYDCRTEALKLAQRRKGVASASSAIGARLGAAWKASPMRMRAASDAAGPDDNTAPSPFSWTSRRTKSGR</sequence>
<dbReference type="Gene3D" id="1.10.10.10">
    <property type="entry name" value="Winged helix-like DNA-binding domain superfamily/Winged helix DNA-binding domain"/>
    <property type="match status" value="1"/>
</dbReference>
<gene>
    <name evidence="5" type="ORF">ABID41_002485</name>
</gene>
<keyword evidence="1 2" id="KW-0238">DNA-binding</keyword>
<feature type="domain" description="OmpR/PhoB-type" evidence="4">
    <location>
        <begin position="15"/>
        <end position="112"/>
    </location>
</feature>
<feature type="compositionally biased region" description="Polar residues" evidence="3">
    <location>
        <begin position="658"/>
        <end position="667"/>
    </location>
</feature>
<dbReference type="InterPro" id="IPR011990">
    <property type="entry name" value="TPR-like_helical_dom_sf"/>
</dbReference>
<dbReference type="InterPro" id="IPR016032">
    <property type="entry name" value="Sig_transdc_resp-reg_C-effctor"/>
</dbReference>
<name>A0ABV2EK70_9CAUL</name>
<evidence type="ECO:0000256" key="2">
    <source>
        <dbReference type="PROSITE-ProRule" id="PRU01091"/>
    </source>
</evidence>
<evidence type="ECO:0000313" key="5">
    <source>
        <dbReference type="EMBL" id="MET3527367.1"/>
    </source>
</evidence>
<protein>
    <submittedName>
        <fullName evidence="5">Tetratricopeptide (TPR) repeat protein</fullName>
    </submittedName>
</protein>
<proteinExistence type="predicted"/>
<dbReference type="CDD" id="cd00383">
    <property type="entry name" value="trans_reg_C"/>
    <property type="match status" value="1"/>
</dbReference>
<dbReference type="SUPFAM" id="SSF48452">
    <property type="entry name" value="TPR-like"/>
    <property type="match status" value="1"/>
</dbReference>
<dbReference type="Proteomes" id="UP001549110">
    <property type="component" value="Unassembled WGS sequence"/>
</dbReference>
<dbReference type="InterPro" id="IPR036388">
    <property type="entry name" value="WH-like_DNA-bd_sf"/>
</dbReference>
<feature type="region of interest" description="Disordered" evidence="3">
    <location>
        <begin position="645"/>
        <end position="674"/>
    </location>
</feature>
<evidence type="ECO:0000313" key="6">
    <source>
        <dbReference type="Proteomes" id="UP001549110"/>
    </source>
</evidence>
<organism evidence="5 6">
    <name type="scientific">Phenylobacterium koreense</name>
    <dbReference type="NCBI Taxonomy" id="266125"/>
    <lineage>
        <taxon>Bacteria</taxon>
        <taxon>Pseudomonadati</taxon>
        <taxon>Pseudomonadota</taxon>
        <taxon>Alphaproteobacteria</taxon>
        <taxon>Caulobacterales</taxon>
        <taxon>Caulobacteraceae</taxon>
        <taxon>Phenylobacterium</taxon>
    </lineage>
</organism>
<evidence type="ECO:0000256" key="1">
    <source>
        <dbReference type="ARBA" id="ARBA00023125"/>
    </source>
</evidence>
<dbReference type="Pfam" id="PF00486">
    <property type="entry name" value="Trans_reg_C"/>
    <property type="match status" value="1"/>
</dbReference>
<dbReference type="RefSeq" id="WP_354297792.1">
    <property type="nucleotide sequence ID" value="NZ_JBEPLU010000002.1"/>
</dbReference>
<accession>A0ABV2EK70</accession>
<keyword evidence="6" id="KW-1185">Reference proteome</keyword>
<dbReference type="Gene3D" id="1.25.40.10">
    <property type="entry name" value="Tetratricopeptide repeat domain"/>
    <property type="match status" value="1"/>
</dbReference>
<evidence type="ECO:0000259" key="4">
    <source>
        <dbReference type="PROSITE" id="PS51755"/>
    </source>
</evidence>
<feature type="DNA-binding region" description="OmpR/PhoB-type" evidence="2">
    <location>
        <begin position="15"/>
        <end position="112"/>
    </location>
</feature>
<dbReference type="EMBL" id="JBEPLU010000002">
    <property type="protein sequence ID" value="MET3527367.1"/>
    <property type="molecule type" value="Genomic_DNA"/>
</dbReference>
<evidence type="ECO:0000256" key="3">
    <source>
        <dbReference type="SAM" id="MobiDB-lite"/>
    </source>
</evidence>
<dbReference type="SUPFAM" id="SSF46894">
    <property type="entry name" value="C-terminal effector domain of the bipartite response regulators"/>
    <property type="match status" value="1"/>
</dbReference>
<dbReference type="InterPro" id="IPR001867">
    <property type="entry name" value="OmpR/PhoB-type_DNA-bd"/>
</dbReference>
<reference evidence="5 6" key="1">
    <citation type="submission" date="2024-06" db="EMBL/GenBank/DDBJ databases">
        <title>Genomic Encyclopedia of Type Strains, Phase IV (KMG-IV): sequencing the most valuable type-strain genomes for metagenomic binning, comparative biology and taxonomic classification.</title>
        <authorList>
            <person name="Goeker M."/>
        </authorList>
    </citation>
    <scope>NUCLEOTIDE SEQUENCE [LARGE SCALE GENOMIC DNA]</scope>
    <source>
        <strain evidence="5 6">DSM 17809</strain>
    </source>
</reference>